<evidence type="ECO:0000256" key="5">
    <source>
        <dbReference type="ARBA" id="ARBA00023157"/>
    </source>
</evidence>
<dbReference type="Pfam" id="PF01395">
    <property type="entry name" value="PBP_GOBP"/>
    <property type="match status" value="2"/>
</dbReference>
<dbReference type="InterPro" id="IPR036728">
    <property type="entry name" value="PBP_GOBP_sf"/>
</dbReference>
<comment type="similarity">
    <text evidence="2">Belongs to the PBP/GOBP family.</text>
</comment>
<dbReference type="VEuPathDB" id="VectorBase:ASTEI06247"/>
<keyword evidence="5" id="KW-1015">Disulfide bond</keyword>
<protein>
    <recommendedName>
        <fullName evidence="8">Odorant-binding protein</fullName>
    </recommendedName>
</protein>
<dbReference type="SMART" id="SM00708">
    <property type="entry name" value="PhBP"/>
    <property type="match status" value="1"/>
</dbReference>
<accession>A0A182YCR1</accession>
<dbReference type="Gene3D" id="1.10.238.20">
    <property type="entry name" value="Pheromone/general odorant binding protein domain"/>
    <property type="match status" value="2"/>
</dbReference>
<dbReference type="Proteomes" id="UP000076408">
    <property type="component" value="Unassembled WGS sequence"/>
</dbReference>
<dbReference type="SUPFAM" id="SSF47565">
    <property type="entry name" value="Insect pheromone/odorant-binding proteins"/>
    <property type="match status" value="2"/>
</dbReference>
<proteinExistence type="inferred from homology"/>
<reference evidence="6" key="2">
    <citation type="submission" date="2020-05" db="UniProtKB">
        <authorList>
            <consortium name="EnsemblMetazoa"/>
        </authorList>
    </citation>
    <scope>IDENTIFICATION</scope>
    <source>
        <strain evidence="6">Indian</strain>
    </source>
</reference>
<dbReference type="PANTHER" id="PTHR11857:SF46">
    <property type="entry name" value="GENERAL ODORANT-BINDING PROTEIN 99A-RELATED"/>
    <property type="match status" value="1"/>
</dbReference>
<dbReference type="GO" id="GO:0007608">
    <property type="term" value="P:sensory perception of smell"/>
    <property type="evidence" value="ECO:0007669"/>
    <property type="project" value="TreeGrafter"/>
</dbReference>
<dbReference type="FunFam" id="1.10.238.20:FF:000003">
    <property type="entry name" value="AGAP010409-PA"/>
    <property type="match status" value="1"/>
</dbReference>
<dbReference type="EnsemblMetazoa" id="ASTEI06247-RA">
    <property type="protein sequence ID" value="ASTEI06247-PA"/>
    <property type="gene ID" value="ASTEI06247"/>
</dbReference>
<dbReference type="VEuPathDB" id="VectorBase:ASTEI20_039966"/>
<evidence type="ECO:0000256" key="4">
    <source>
        <dbReference type="ARBA" id="ARBA00022729"/>
    </source>
</evidence>
<dbReference type="GO" id="GO:0005615">
    <property type="term" value="C:extracellular space"/>
    <property type="evidence" value="ECO:0007669"/>
    <property type="project" value="TreeGrafter"/>
</dbReference>
<evidence type="ECO:0000256" key="3">
    <source>
        <dbReference type="ARBA" id="ARBA00022525"/>
    </source>
</evidence>
<dbReference type="GO" id="GO:0005549">
    <property type="term" value="F:odorant binding"/>
    <property type="evidence" value="ECO:0007669"/>
    <property type="project" value="InterPro"/>
</dbReference>
<organism evidence="6 7">
    <name type="scientific">Anopheles stephensi</name>
    <name type="common">Indo-Pakistan malaria mosquito</name>
    <dbReference type="NCBI Taxonomy" id="30069"/>
    <lineage>
        <taxon>Eukaryota</taxon>
        <taxon>Metazoa</taxon>
        <taxon>Ecdysozoa</taxon>
        <taxon>Arthropoda</taxon>
        <taxon>Hexapoda</taxon>
        <taxon>Insecta</taxon>
        <taxon>Pterygota</taxon>
        <taxon>Neoptera</taxon>
        <taxon>Endopterygota</taxon>
        <taxon>Diptera</taxon>
        <taxon>Nematocera</taxon>
        <taxon>Culicoidea</taxon>
        <taxon>Culicidae</taxon>
        <taxon>Anophelinae</taxon>
        <taxon>Anopheles</taxon>
    </lineage>
</organism>
<sequence>MASIRVRYVGLVWMLTTTVITASQRYHDCVQKKNVAQAQEECVRYLSIPCARLAVYNDYIYPNDTATQCMVRCMGINLGWWDDTDGVQEPAIRHYFHPDPDDEQYDRRTYHCLKSQRLDYPTPHGDACERAYESFRCYYEQYGNIVVTPQFVPLSPLQLSDVMGQCAKILQTPGTGLGACGKAGKPSERDIGCLARCFLMRSGLYTDQHGPNLDRLYVQCNNYANETKFRETTGACYRQLKLECKDNCVLVGRFLRECFYEGGVNINITLDQLAAILRVGVTVLGTLIPALSGIAGSVASGVIPVVPDAGSVVSEVVSLT</sequence>
<evidence type="ECO:0000313" key="7">
    <source>
        <dbReference type="Proteomes" id="UP000076408"/>
    </source>
</evidence>
<evidence type="ECO:0000256" key="1">
    <source>
        <dbReference type="ARBA" id="ARBA00004613"/>
    </source>
</evidence>
<keyword evidence="4" id="KW-0732">Signal</keyword>
<dbReference type="VEuPathDB" id="VectorBase:ASTE011635"/>
<dbReference type="InterPro" id="IPR006170">
    <property type="entry name" value="PBP/GOBP"/>
</dbReference>
<keyword evidence="7" id="KW-1185">Reference proteome</keyword>
<dbReference type="FunFam" id="1.10.238.20:FF:000002">
    <property type="entry name" value="AGAP000641-PA"/>
    <property type="match status" value="1"/>
</dbReference>
<dbReference type="PANTHER" id="PTHR11857">
    <property type="entry name" value="ODORANT BINDING PROTEIN-RELATED"/>
    <property type="match status" value="1"/>
</dbReference>
<dbReference type="OMA" id="QGSEVYN"/>
<evidence type="ECO:0000256" key="2">
    <source>
        <dbReference type="ARBA" id="ARBA00008098"/>
    </source>
</evidence>
<dbReference type="AlphaFoldDB" id="A0A182YCR1"/>
<evidence type="ECO:0008006" key="8">
    <source>
        <dbReference type="Google" id="ProtNLM"/>
    </source>
</evidence>
<keyword evidence="3" id="KW-0964">Secreted</keyword>
<dbReference type="CDD" id="cd23992">
    <property type="entry name" value="PBP_GOBP"/>
    <property type="match status" value="1"/>
</dbReference>
<comment type="subcellular location">
    <subcellularLocation>
        <location evidence="1">Secreted</location>
    </subcellularLocation>
</comment>
<dbReference type="STRING" id="30069.A0A182YCR1"/>
<reference evidence="7" key="1">
    <citation type="journal article" date="2014" name="Genome Biol.">
        <title>Genome analysis of a major urban malaria vector mosquito, Anopheles stephensi.</title>
        <authorList>
            <person name="Jiang X."/>
            <person name="Peery A."/>
            <person name="Hall A.B."/>
            <person name="Sharma A."/>
            <person name="Chen X.G."/>
            <person name="Waterhouse R.M."/>
            <person name="Komissarov A."/>
            <person name="Riehle M.M."/>
            <person name="Shouche Y."/>
            <person name="Sharakhova M.V."/>
            <person name="Lawson D."/>
            <person name="Pakpour N."/>
            <person name="Arensburger P."/>
            <person name="Davidson V.L."/>
            <person name="Eiglmeier K."/>
            <person name="Emrich S."/>
            <person name="George P."/>
            <person name="Kennedy R.C."/>
            <person name="Mane S.P."/>
            <person name="Maslen G."/>
            <person name="Oringanje C."/>
            <person name="Qi Y."/>
            <person name="Settlage R."/>
            <person name="Tojo M."/>
            <person name="Tubio J.M."/>
            <person name="Unger M.F."/>
            <person name="Wang B."/>
            <person name="Vernick K.D."/>
            <person name="Ribeiro J.M."/>
            <person name="James A.A."/>
            <person name="Michel K."/>
            <person name="Riehle M.A."/>
            <person name="Luckhart S."/>
            <person name="Sharakhov I.V."/>
            <person name="Tu Z."/>
        </authorList>
    </citation>
    <scope>NUCLEOTIDE SEQUENCE [LARGE SCALE GENOMIC DNA]</scope>
    <source>
        <strain evidence="7">Indian</strain>
    </source>
</reference>
<evidence type="ECO:0000313" key="6">
    <source>
        <dbReference type="EnsemblMetazoa" id="ASTEI06247-PA"/>
    </source>
</evidence>
<name>A0A182YCR1_ANOST</name>